<dbReference type="EMBL" id="AY129333">
    <property type="protein sequence ID" value="AAN12637.1"/>
    <property type="molecule type" value="Genomic_DNA"/>
</dbReference>
<dbReference type="RefSeq" id="NP_817756.1">
    <property type="nucleotide sequence ID" value="NC_004683.1"/>
</dbReference>
<dbReference type="Proteomes" id="UP000000967">
    <property type="component" value="Segment"/>
</dbReference>
<evidence type="ECO:0000313" key="3">
    <source>
        <dbReference type="Proteomes" id="UP000000967"/>
    </source>
</evidence>
<evidence type="ECO:0000313" key="2">
    <source>
        <dbReference type="EMBL" id="AAN12637.1"/>
    </source>
</evidence>
<keyword evidence="1" id="KW-0175">Coiled coil</keyword>
<proteinExistence type="predicted"/>
<accession>Q854S1</accession>
<keyword evidence="3" id="KW-1185">Reference proteome</keyword>
<sequence length="104" mass="11071">MRRTIAGALIRLAHKVYPPKVTIEQGNAAADAGRTAGRVFAAELRRDQARRDLAAAEAALTEARLRDAGHVCGPTWCGCGKCTPTGPISWTARLANGITGEYPR</sequence>
<gene>
    <name evidence="2" type="primary">79</name>
    <name evidence="2" type="ORF">PBI_CHE9C_79</name>
</gene>
<evidence type="ECO:0000256" key="1">
    <source>
        <dbReference type="SAM" id="Coils"/>
    </source>
</evidence>
<dbReference type="KEGG" id="vg:1259381"/>
<name>Q854S1_9CAUD</name>
<protein>
    <submittedName>
        <fullName evidence="2">Uncharacterized protein</fullName>
    </submittedName>
</protein>
<reference evidence="2 3" key="1">
    <citation type="journal article" date="2003" name="Cell">
        <title>Origins of highly mosaic mycobacteriophage genomes.</title>
        <authorList>
            <person name="Pedulla M.L."/>
            <person name="Ford M.E."/>
            <person name="Houtz J.M."/>
            <person name="Karthikeyan T."/>
            <person name="Wadsworth C."/>
            <person name="Lewis J.A."/>
            <person name="Jacobs-Sera D."/>
            <person name="Falbo J."/>
            <person name="Gross J."/>
            <person name="Pannunzio N.R."/>
            <person name="Brucker W."/>
            <person name="Kumar V."/>
            <person name="Kandasamy J."/>
            <person name="Keenan L."/>
            <person name="Bardarov S."/>
            <person name="Kriakov J."/>
            <person name="Lawrence J.G."/>
            <person name="Jacobs W.R. Jr."/>
            <person name="Hendrix R.W."/>
            <person name="Hatfull G.F."/>
        </authorList>
    </citation>
    <scope>NUCLEOTIDE SEQUENCE</scope>
</reference>
<feature type="coiled-coil region" evidence="1">
    <location>
        <begin position="39"/>
        <end position="66"/>
    </location>
</feature>
<organism evidence="2 3">
    <name type="scientific">Mycobacterium phage Che9c</name>
    <dbReference type="NCBI Taxonomy" id="2907832"/>
    <lineage>
        <taxon>Viruses</taxon>
        <taxon>Duplodnaviria</taxon>
        <taxon>Heunggongvirae</taxon>
        <taxon>Uroviricota</taxon>
        <taxon>Caudoviricetes</taxon>
        <taxon>Chenonavirus</taxon>
        <taxon>Chenonavirus Che9c</taxon>
    </lineage>
</organism>